<gene>
    <name evidence="1" type="ORF">F5544_40775</name>
</gene>
<protein>
    <submittedName>
        <fullName evidence="1">ESX-1 secretion-associated protein</fullName>
    </submittedName>
</protein>
<name>A0A6G9YS28_9NOCA</name>
<keyword evidence="2" id="KW-1185">Reference proteome</keyword>
<accession>A0A6G9YS28</accession>
<sequence length="107" mass="11297">MVEQAQQPVTGVQVEPDALRKFADMLRAEAKTITDLNAGAEFGNAVNALPGTDFGGAAQQAKDAVEKCVGRIGDRFTTLAESLHTAAGAYELTQDDFTAKLKTIGLQ</sequence>
<dbReference type="RefSeq" id="WP_167478134.1">
    <property type="nucleotide sequence ID" value="NZ_CP046172.1"/>
</dbReference>
<evidence type="ECO:0000313" key="2">
    <source>
        <dbReference type="Proteomes" id="UP000503540"/>
    </source>
</evidence>
<dbReference type="EMBL" id="CP046172">
    <property type="protein sequence ID" value="QIS15971.1"/>
    <property type="molecule type" value="Genomic_DNA"/>
</dbReference>
<proteinExistence type="predicted"/>
<dbReference type="AlphaFoldDB" id="A0A6G9YS28"/>
<dbReference type="InterPro" id="IPR022536">
    <property type="entry name" value="EspC"/>
</dbReference>
<dbReference type="GO" id="GO:0009306">
    <property type="term" value="P:protein secretion"/>
    <property type="evidence" value="ECO:0007669"/>
    <property type="project" value="InterPro"/>
</dbReference>
<organism evidence="1 2">
    <name type="scientific">Nocardia arthritidis</name>
    <dbReference type="NCBI Taxonomy" id="228602"/>
    <lineage>
        <taxon>Bacteria</taxon>
        <taxon>Bacillati</taxon>
        <taxon>Actinomycetota</taxon>
        <taxon>Actinomycetes</taxon>
        <taxon>Mycobacteriales</taxon>
        <taxon>Nocardiaceae</taxon>
        <taxon>Nocardia</taxon>
    </lineage>
</organism>
<dbReference type="Pfam" id="PF10824">
    <property type="entry name" value="T7SS_ESX_EspC"/>
    <property type="match status" value="1"/>
</dbReference>
<dbReference type="KEGG" id="nah:F5544_40775"/>
<dbReference type="Proteomes" id="UP000503540">
    <property type="component" value="Chromosome"/>
</dbReference>
<evidence type="ECO:0000313" key="1">
    <source>
        <dbReference type="EMBL" id="QIS15971.1"/>
    </source>
</evidence>
<reference evidence="1 2" key="1">
    <citation type="journal article" date="2019" name="ACS Chem. Biol.">
        <title>Identification and Mobilization of a Cryptic Antibiotic Biosynthesis Gene Locus from a Human-Pathogenic Nocardia Isolate.</title>
        <authorList>
            <person name="Herisse M."/>
            <person name="Ishida K."/>
            <person name="Porter J.L."/>
            <person name="Howden B."/>
            <person name="Hertweck C."/>
            <person name="Stinear T.P."/>
            <person name="Pidot S.J."/>
        </authorList>
    </citation>
    <scope>NUCLEOTIDE SEQUENCE [LARGE SCALE GENOMIC DNA]</scope>
    <source>
        <strain evidence="1 2">AUSMDU00012717</strain>
    </source>
</reference>